<feature type="compositionally biased region" description="Polar residues" evidence="1">
    <location>
        <begin position="827"/>
        <end position="840"/>
    </location>
</feature>
<organism evidence="3 4">
    <name type="scientific">Schizophyllum amplum</name>
    <dbReference type="NCBI Taxonomy" id="97359"/>
    <lineage>
        <taxon>Eukaryota</taxon>
        <taxon>Fungi</taxon>
        <taxon>Dikarya</taxon>
        <taxon>Basidiomycota</taxon>
        <taxon>Agaricomycotina</taxon>
        <taxon>Agaricomycetes</taxon>
        <taxon>Agaricomycetidae</taxon>
        <taxon>Agaricales</taxon>
        <taxon>Schizophyllaceae</taxon>
        <taxon>Schizophyllum</taxon>
    </lineage>
</organism>
<gene>
    <name evidence="3" type="ORF">BD626DRAFT_570068</name>
</gene>
<dbReference type="Pfam" id="PF17667">
    <property type="entry name" value="Pkinase_fungal"/>
    <property type="match status" value="2"/>
</dbReference>
<dbReference type="SUPFAM" id="SSF56112">
    <property type="entry name" value="Protein kinase-like (PK-like)"/>
    <property type="match status" value="1"/>
</dbReference>
<comment type="caution">
    <text evidence="3">The sequence shown here is derived from an EMBL/GenBank/DDBJ whole genome shotgun (WGS) entry which is preliminary data.</text>
</comment>
<feature type="domain" description="Fungal-type protein kinase" evidence="2">
    <location>
        <begin position="164"/>
        <end position="346"/>
    </location>
</feature>
<dbReference type="Proteomes" id="UP000320762">
    <property type="component" value="Unassembled WGS sequence"/>
</dbReference>
<keyword evidence="4" id="KW-1185">Reference proteome</keyword>
<feature type="compositionally biased region" description="Acidic residues" evidence="1">
    <location>
        <begin position="708"/>
        <end position="720"/>
    </location>
</feature>
<protein>
    <recommendedName>
        <fullName evidence="2">Fungal-type protein kinase domain-containing protein</fullName>
    </recommendedName>
</protein>
<feature type="compositionally biased region" description="Low complexity" evidence="1">
    <location>
        <begin position="812"/>
        <end position="826"/>
    </location>
</feature>
<evidence type="ECO:0000313" key="4">
    <source>
        <dbReference type="Proteomes" id="UP000320762"/>
    </source>
</evidence>
<name>A0A550CC58_9AGAR</name>
<dbReference type="AlphaFoldDB" id="A0A550CC58"/>
<sequence>MKPCRAARGGQGPSRLQYDCFSQFYSDFAEGWERLAESDINALLQDLQASGTIADGEWTALLERPKQREDAHFSGLETIFEDVLSAAEDRFSSRFSCDSRTTRFVCKPRQTTPSMPSASASETHRVNAMILRVQPSCPEVPKACGSAHNAVVKLRRLGQTAFMADVVSSGEFSLCHDISDTRKNEDRTLIHAAHTLFNDEGRDAMFAFTIEWTKMRISWNNRSHSAFTRVFDIHAEPAELIHFILFISYAQLSQLGFDPTVRRVVDKEGLLQYQFDFCNAQKAVTTTYETQRILVDSEENALQYRATRVFAVRRVLVNAELAKDRILDDEVQVLRDCWPGSEDEDESAIQKRLLDGLDAWPAIKQHFLDIEEDDVVMIPPYEGQASLAAPYLAKYCLRKHCRTVYKQLCTDLYSIYNPALFFFALSQIIKVLRHFKLAGFLYRDVSPGNVLLHHKSGKLPPSVDATKPEDWLTKVTDLEFARPYLDDSLDYGKAVGTGHYVAVEVQCEQYKFRRPKTMSASERCEARLTSKPEPDFAYNFYHDVESVLWLALEFVFTLMSPKIKDLTTQTGREANNSLYRHACGMRVHPKLDVREKRTAYIKEAYDTRNLHYTLRHVYGDDTPLKKVPELVTSLREAYHDLEDNFGTDLVALPNGRTAINPKHFKDDIYDKMEAAFLDISNFYAQPDNAEVFVMISGPPAHPSAGFDFDWDAPDDTDEEGPVSSREDDCKQSQVTKQQGAKARERAKQKAGNPKALKIADALVANDEIPAEVTLDSVPEGRATRSKRKRNATEQPEEAPATKRKRNPPLPTRASARIAAKQKAIAQGTSNVSPGSTNRSIMTGMKQAAREKGKGRKR</sequence>
<dbReference type="OrthoDB" id="3271139at2759"/>
<evidence type="ECO:0000313" key="3">
    <source>
        <dbReference type="EMBL" id="TRM62354.1"/>
    </source>
</evidence>
<proteinExistence type="predicted"/>
<dbReference type="Gene3D" id="1.10.510.10">
    <property type="entry name" value="Transferase(Phosphotransferase) domain 1"/>
    <property type="match status" value="1"/>
</dbReference>
<accession>A0A550CC58</accession>
<feature type="region of interest" description="Disordered" evidence="1">
    <location>
        <begin position="774"/>
        <end position="857"/>
    </location>
</feature>
<feature type="region of interest" description="Disordered" evidence="1">
    <location>
        <begin position="704"/>
        <end position="753"/>
    </location>
</feature>
<evidence type="ECO:0000259" key="2">
    <source>
        <dbReference type="Pfam" id="PF17667"/>
    </source>
</evidence>
<dbReference type="EMBL" id="VDMD01000013">
    <property type="protein sequence ID" value="TRM62354.1"/>
    <property type="molecule type" value="Genomic_DNA"/>
</dbReference>
<dbReference type="InterPro" id="IPR011009">
    <property type="entry name" value="Kinase-like_dom_sf"/>
</dbReference>
<reference evidence="3 4" key="1">
    <citation type="journal article" date="2019" name="New Phytol.">
        <title>Comparative genomics reveals unique wood-decay strategies and fruiting body development in the Schizophyllaceae.</title>
        <authorList>
            <person name="Almasi E."/>
            <person name="Sahu N."/>
            <person name="Krizsan K."/>
            <person name="Balint B."/>
            <person name="Kovacs G.M."/>
            <person name="Kiss B."/>
            <person name="Cseklye J."/>
            <person name="Drula E."/>
            <person name="Henrissat B."/>
            <person name="Nagy I."/>
            <person name="Chovatia M."/>
            <person name="Adam C."/>
            <person name="LaButti K."/>
            <person name="Lipzen A."/>
            <person name="Riley R."/>
            <person name="Grigoriev I.V."/>
            <person name="Nagy L.G."/>
        </authorList>
    </citation>
    <scope>NUCLEOTIDE SEQUENCE [LARGE SCALE GENOMIC DNA]</scope>
    <source>
        <strain evidence="3 4">NL-1724</strain>
    </source>
</reference>
<dbReference type="InterPro" id="IPR040976">
    <property type="entry name" value="Pkinase_fungal"/>
</dbReference>
<feature type="domain" description="Fungal-type protein kinase" evidence="2">
    <location>
        <begin position="396"/>
        <end position="552"/>
    </location>
</feature>
<evidence type="ECO:0000256" key="1">
    <source>
        <dbReference type="SAM" id="MobiDB-lite"/>
    </source>
</evidence>